<evidence type="ECO:0000256" key="1">
    <source>
        <dbReference type="SAM" id="MobiDB-lite"/>
    </source>
</evidence>
<feature type="region of interest" description="Disordered" evidence="1">
    <location>
        <begin position="1"/>
        <end position="46"/>
    </location>
</feature>
<dbReference type="Proteomes" id="UP001162480">
    <property type="component" value="Chromosome 13"/>
</dbReference>
<feature type="compositionally biased region" description="Basic and acidic residues" evidence="1">
    <location>
        <begin position="95"/>
        <end position="125"/>
    </location>
</feature>
<feature type="compositionally biased region" description="Basic and acidic residues" evidence="1">
    <location>
        <begin position="37"/>
        <end position="46"/>
    </location>
</feature>
<evidence type="ECO:0000313" key="2">
    <source>
        <dbReference type="EMBL" id="CAI9731586.1"/>
    </source>
</evidence>
<reference evidence="2" key="1">
    <citation type="submission" date="2023-08" db="EMBL/GenBank/DDBJ databases">
        <authorList>
            <person name="Alioto T."/>
            <person name="Alioto T."/>
            <person name="Gomez Garrido J."/>
        </authorList>
    </citation>
    <scope>NUCLEOTIDE SEQUENCE</scope>
</reference>
<evidence type="ECO:0000313" key="3">
    <source>
        <dbReference type="Proteomes" id="UP001162480"/>
    </source>
</evidence>
<dbReference type="EMBL" id="OX597826">
    <property type="protein sequence ID" value="CAI9731586.1"/>
    <property type="molecule type" value="Genomic_DNA"/>
</dbReference>
<gene>
    <name evidence="2" type="ORF">OCTVUL_1B010953</name>
</gene>
<protein>
    <submittedName>
        <fullName evidence="2">Uncharacterized protein</fullName>
    </submittedName>
</protein>
<sequence length="125" mass="15112">MDPAQYSHWRNHQARNPQIREELKERKGSRSGQHTSRGTEGRRRDDRLHTPCAELVFCDTYDTCLYNGSRHFKIPRMHQQVIGLERSGGSRLKRLKEIPEKEKERKKEKEKEKGREREKKERWEE</sequence>
<feature type="compositionally biased region" description="Basic and acidic residues" evidence="1">
    <location>
        <begin position="18"/>
        <end position="28"/>
    </location>
</feature>
<proteinExistence type="predicted"/>
<dbReference type="AlphaFoldDB" id="A0AA36FA86"/>
<keyword evidence="3" id="KW-1185">Reference proteome</keyword>
<name>A0AA36FA86_OCTVU</name>
<organism evidence="2 3">
    <name type="scientific">Octopus vulgaris</name>
    <name type="common">Common octopus</name>
    <dbReference type="NCBI Taxonomy" id="6645"/>
    <lineage>
        <taxon>Eukaryota</taxon>
        <taxon>Metazoa</taxon>
        <taxon>Spiralia</taxon>
        <taxon>Lophotrochozoa</taxon>
        <taxon>Mollusca</taxon>
        <taxon>Cephalopoda</taxon>
        <taxon>Coleoidea</taxon>
        <taxon>Octopodiformes</taxon>
        <taxon>Octopoda</taxon>
        <taxon>Incirrata</taxon>
        <taxon>Octopodidae</taxon>
        <taxon>Octopus</taxon>
    </lineage>
</organism>
<feature type="region of interest" description="Disordered" evidence="1">
    <location>
        <begin position="82"/>
        <end position="125"/>
    </location>
</feature>
<accession>A0AA36FA86</accession>